<comment type="caution">
    <text evidence="2">The sequence shown here is derived from an EMBL/GenBank/DDBJ whole genome shotgun (WGS) entry which is preliminary data.</text>
</comment>
<evidence type="ECO:0000313" key="3">
    <source>
        <dbReference type="Proteomes" id="UP000192739"/>
    </source>
</evidence>
<dbReference type="AlphaFoldDB" id="A0A1E3SAD1"/>
<dbReference type="Proteomes" id="UP000192739">
    <property type="component" value="Unassembled WGS sequence"/>
</dbReference>
<dbReference type="Pfam" id="PF08341">
    <property type="entry name" value="TED"/>
    <property type="match status" value="1"/>
</dbReference>
<keyword evidence="3" id="KW-1185">Reference proteome</keyword>
<accession>A0A1E3SAD1</accession>
<dbReference type="InterPro" id="IPR013552">
    <property type="entry name" value="Thioester_dom"/>
</dbReference>
<sequence>MSVLSDVISEPISAPSRLAAPVRTRRRIRVRPAIEPSRMTRYRGGTYSHTVDKVVFTDGTTARTDLIKLHPNLRAYSLDFMGIAPHHPSPYRLGTWSALPHLSTRGCEAEVEWILRHSFPMRSIADLSRRLRAAGYPLGPGNISEHEAIAGTQAAIWYFTNGMTLDTRPLNAPIAVHRGPGPVLTFEFDGQPQLGGYSLWTGSQTSVRLQKSADGLIWHDVSGSQLTTDTGKGRYQKTLGVGSTLSTSSRSRGALGYRYYRLVPAGADSGRTTGALDIDHVDFWLTGSGHYRNSDRIVHLYNYLLAGAFTAARGNRNPLVDEAAVAEWNAGSQRVGPFGARVPLRVTAAAGSEVVDADGVPITETIKRGTNFYVRCAPGTTATALTATTSHQLSGRVLTGVALAGPSHRLTPVALTTPTHVTMEVDITWDAHQAHADLVGECG</sequence>
<gene>
    <name evidence="2" type="ORF">BST27_13015</name>
</gene>
<reference evidence="2 3" key="1">
    <citation type="submission" date="2017-02" db="EMBL/GenBank/DDBJ databases">
        <title>The new phylogeny of genus Mycobacterium.</title>
        <authorList>
            <person name="Tortoli E."/>
            <person name="Trovato A."/>
            <person name="Cirillo D.M."/>
        </authorList>
    </citation>
    <scope>NUCLEOTIDE SEQUENCE [LARGE SCALE GENOMIC DNA]</scope>
    <source>
        <strain evidence="2 3">DSM 44049</strain>
    </source>
</reference>
<name>A0A1E3SAD1_MYCIE</name>
<evidence type="ECO:0000259" key="1">
    <source>
        <dbReference type="Pfam" id="PF08341"/>
    </source>
</evidence>
<proteinExistence type="predicted"/>
<dbReference type="NCBIfam" id="TIGR03934">
    <property type="entry name" value="TQXA_dom"/>
    <property type="match status" value="1"/>
</dbReference>
<dbReference type="InterPro" id="IPR023849">
    <property type="entry name" value="TQXA_dom"/>
</dbReference>
<dbReference type="EMBL" id="MVHT01000031">
    <property type="protein sequence ID" value="ORB05314.1"/>
    <property type="molecule type" value="Genomic_DNA"/>
</dbReference>
<dbReference type="STRING" id="28445.BHQ20_19400"/>
<organism evidence="2 3">
    <name type="scientific">Mycobacterium intermedium</name>
    <dbReference type="NCBI Taxonomy" id="28445"/>
    <lineage>
        <taxon>Bacteria</taxon>
        <taxon>Bacillati</taxon>
        <taxon>Actinomycetota</taxon>
        <taxon>Actinomycetes</taxon>
        <taxon>Mycobacteriales</taxon>
        <taxon>Mycobacteriaceae</taxon>
        <taxon>Mycobacterium</taxon>
        <taxon>Mycobacterium simiae complex</taxon>
    </lineage>
</organism>
<dbReference type="OrthoDB" id="2676146at2"/>
<feature type="domain" description="Thioester" evidence="1">
    <location>
        <begin position="108"/>
        <end position="164"/>
    </location>
</feature>
<dbReference type="RefSeq" id="WP_069420781.1">
    <property type="nucleotide sequence ID" value="NZ_CBCRZH010000027.1"/>
</dbReference>
<evidence type="ECO:0000313" key="2">
    <source>
        <dbReference type="EMBL" id="ORB05314.1"/>
    </source>
</evidence>
<protein>
    <submittedName>
        <fullName evidence="2">TQXA domain-containing protein</fullName>
    </submittedName>
</protein>